<protein>
    <submittedName>
        <fullName evidence="2">Uncharacterized protein</fullName>
    </submittedName>
</protein>
<accession>A0A7J6W924</accession>
<sequence length="306" mass="33763">MEGFICELNRSEKGMRKGNRRFSVVKRKAFEFERRVSASLEGRVVITEKGYRDSFKATTSEGGGRWLGEQQGRFVELIFTKKMGRSGLRTLRLPAGKGKEGWADLVKKKFCSEVESEVGRRKEDGGAANSSGGTGKGLDKSISIENSCEGSGFSTSKPLLSGQLQLGEGTSRQVSNGVKILKRQNNSVNNQPVQNEVVDVSDSDSCPPGFEKSSKKQTTVDSGKLIQQECCNLRNKEEVEEWVGTIIGPLTKQLGLSSTNGDEAILKFFTGIGLAKLKEGRVKKWMRKNKKLKIMSYAIMSSRDWS</sequence>
<dbReference type="AlphaFoldDB" id="A0A7J6W924"/>
<evidence type="ECO:0000313" key="2">
    <source>
        <dbReference type="EMBL" id="KAF5193939.1"/>
    </source>
</evidence>
<evidence type="ECO:0000313" key="3">
    <source>
        <dbReference type="Proteomes" id="UP000554482"/>
    </source>
</evidence>
<keyword evidence="3" id="KW-1185">Reference proteome</keyword>
<comment type="caution">
    <text evidence="2">The sequence shown here is derived from an EMBL/GenBank/DDBJ whole genome shotgun (WGS) entry which is preliminary data.</text>
</comment>
<reference evidence="2 3" key="1">
    <citation type="submission" date="2020-06" db="EMBL/GenBank/DDBJ databases">
        <title>Transcriptomic and genomic resources for Thalictrum thalictroides and T. hernandezii: Facilitating candidate gene discovery in an emerging model plant lineage.</title>
        <authorList>
            <person name="Arias T."/>
            <person name="Riano-Pachon D.M."/>
            <person name="Di Stilio V.S."/>
        </authorList>
    </citation>
    <scope>NUCLEOTIDE SEQUENCE [LARGE SCALE GENOMIC DNA]</scope>
    <source>
        <strain evidence="3">cv. WT478/WT964</strain>
        <tissue evidence="2">Leaves</tissue>
    </source>
</reference>
<feature type="region of interest" description="Disordered" evidence="1">
    <location>
        <begin position="117"/>
        <end position="141"/>
    </location>
</feature>
<evidence type="ECO:0000256" key="1">
    <source>
        <dbReference type="SAM" id="MobiDB-lite"/>
    </source>
</evidence>
<proteinExistence type="predicted"/>
<dbReference type="EMBL" id="JABWDY010019425">
    <property type="protein sequence ID" value="KAF5193939.1"/>
    <property type="molecule type" value="Genomic_DNA"/>
</dbReference>
<dbReference type="Proteomes" id="UP000554482">
    <property type="component" value="Unassembled WGS sequence"/>
</dbReference>
<organism evidence="2 3">
    <name type="scientific">Thalictrum thalictroides</name>
    <name type="common">Rue-anemone</name>
    <name type="synonym">Anemone thalictroides</name>
    <dbReference type="NCBI Taxonomy" id="46969"/>
    <lineage>
        <taxon>Eukaryota</taxon>
        <taxon>Viridiplantae</taxon>
        <taxon>Streptophyta</taxon>
        <taxon>Embryophyta</taxon>
        <taxon>Tracheophyta</taxon>
        <taxon>Spermatophyta</taxon>
        <taxon>Magnoliopsida</taxon>
        <taxon>Ranunculales</taxon>
        <taxon>Ranunculaceae</taxon>
        <taxon>Thalictroideae</taxon>
        <taxon>Thalictrum</taxon>
    </lineage>
</organism>
<name>A0A7J6W924_THATH</name>
<feature type="region of interest" description="Disordered" evidence="1">
    <location>
        <begin position="198"/>
        <end position="218"/>
    </location>
</feature>
<gene>
    <name evidence="2" type="ORF">FRX31_016474</name>
</gene>